<dbReference type="Proteomes" id="UP000237655">
    <property type="component" value="Chromosome"/>
</dbReference>
<sequence length="112" mass="12121">MDKTESQTAALDPAPLSWTAPGATDTFAIYGLITLLLVVFLVIYLYAVFDRYAERKGEGSPLRTTIPTMLTVGLAYDLLPPLEGVSVLLPLSLIAAAVARDAVLWVNENRGR</sequence>
<feature type="transmembrane region" description="Helical" evidence="1">
    <location>
        <begin position="27"/>
        <end position="49"/>
    </location>
</feature>
<reference evidence="3" key="1">
    <citation type="submission" date="2018-03" db="EMBL/GenBank/DDBJ databases">
        <title>Genomic analysis of the strain SH-1 isolated from shrimp intestine.</title>
        <authorList>
            <person name="Kim Y.-S."/>
            <person name="Kim S.-E."/>
            <person name="Kim K.-H."/>
        </authorList>
    </citation>
    <scope>NUCLEOTIDE SEQUENCE [LARGE SCALE GENOMIC DNA]</scope>
    <source>
        <strain evidence="3">SH-1</strain>
    </source>
</reference>
<keyword evidence="1" id="KW-1133">Transmembrane helix</keyword>
<evidence type="ECO:0000256" key="1">
    <source>
        <dbReference type="SAM" id="Phobius"/>
    </source>
</evidence>
<accession>A0A2S0MM04</accession>
<dbReference type="RefSeq" id="WP_149615449.1">
    <property type="nucleotide sequence ID" value="NZ_CP027665.1"/>
</dbReference>
<gene>
    <name evidence="2" type="ORF">C6Y53_03885</name>
</gene>
<organism evidence="2 3">
    <name type="scientific">Pukyongiella litopenaei</name>
    <dbReference type="NCBI Taxonomy" id="2605946"/>
    <lineage>
        <taxon>Bacteria</taxon>
        <taxon>Pseudomonadati</taxon>
        <taxon>Pseudomonadota</taxon>
        <taxon>Alphaproteobacteria</taxon>
        <taxon>Rhodobacterales</taxon>
        <taxon>Paracoccaceae</taxon>
        <taxon>Pukyongiella</taxon>
    </lineage>
</organism>
<keyword evidence="1" id="KW-0472">Membrane</keyword>
<protein>
    <submittedName>
        <fullName evidence="2">Uncharacterized protein</fullName>
    </submittedName>
</protein>
<keyword evidence="3" id="KW-1185">Reference proteome</keyword>
<name>A0A2S0MM04_9RHOB</name>
<keyword evidence="1" id="KW-0812">Transmembrane</keyword>
<dbReference type="EMBL" id="CP027665">
    <property type="protein sequence ID" value="AVO36918.2"/>
    <property type="molecule type" value="Genomic_DNA"/>
</dbReference>
<evidence type="ECO:0000313" key="3">
    <source>
        <dbReference type="Proteomes" id="UP000237655"/>
    </source>
</evidence>
<evidence type="ECO:0000313" key="2">
    <source>
        <dbReference type="EMBL" id="AVO36918.2"/>
    </source>
</evidence>
<dbReference type="AlphaFoldDB" id="A0A2S0MM04"/>
<proteinExistence type="predicted"/>
<dbReference type="KEGG" id="thas:C6Y53_03885"/>